<feature type="binding site" evidence="8">
    <location>
        <position position="457"/>
    </location>
    <ligand>
        <name>NADP(+)</name>
        <dbReference type="ChEBI" id="CHEBI:58349"/>
    </ligand>
</feature>
<dbReference type="PANTHER" id="PTHR21089:SF1">
    <property type="entry name" value="BIFUNCTIONAL 3-DEHYDROQUINATE DEHYDRATASE_SHIKIMATE DEHYDROGENASE, CHLOROPLASTIC"/>
    <property type="match status" value="1"/>
</dbReference>
<dbReference type="InterPro" id="IPR046346">
    <property type="entry name" value="Aminoacid_DH-like_N_sf"/>
</dbReference>
<dbReference type="InterPro" id="IPR001381">
    <property type="entry name" value="DHquinase_I"/>
</dbReference>
<evidence type="ECO:0000256" key="2">
    <source>
        <dbReference type="ARBA" id="ARBA00022605"/>
    </source>
</evidence>
<dbReference type="HAMAP" id="MF_00222">
    <property type="entry name" value="Shikimate_DH_AroE"/>
    <property type="match status" value="1"/>
</dbReference>
<organism evidence="12 13">
    <name type="scientific">Botrimarina hoheduenensis</name>
    <dbReference type="NCBI Taxonomy" id="2528000"/>
    <lineage>
        <taxon>Bacteria</taxon>
        <taxon>Pseudomonadati</taxon>
        <taxon>Planctomycetota</taxon>
        <taxon>Planctomycetia</taxon>
        <taxon>Pirellulales</taxon>
        <taxon>Lacipirellulaceae</taxon>
        <taxon>Botrimarina</taxon>
    </lineage>
</organism>
<evidence type="ECO:0000256" key="4">
    <source>
        <dbReference type="ARBA" id="ARBA00023002"/>
    </source>
</evidence>
<comment type="similarity">
    <text evidence="8">Belongs to the shikimate dehydrogenase family.</text>
</comment>
<evidence type="ECO:0000313" key="12">
    <source>
        <dbReference type="EMBL" id="TWT48314.1"/>
    </source>
</evidence>
<dbReference type="InterPro" id="IPR036291">
    <property type="entry name" value="NAD(P)-bd_dom_sf"/>
</dbReference>
<feature type="domain" description="Quinate/shikimate 5-dehydrogenase/glutamyl-tRNA reductase" evidence="9">
    <location>
        <begin position="339"/>
        <end position="392"/>
    </location>
</feature>
<evidence type="ECO:0000256" key="1">
    <source>
        <dbReference type="ARBA" id="ARBA00004871"/>
    </source>
</evidence>
<dbReference type="GO" id="GO:0009073">
    <property type="term" value="P:aromatic amino acid family biosynthetic process"/>
    <property type="evidence" value="ECO:0007669"/>
    <property type="project" value="UniProtKB-KW"/>
</dbReference>
<evidence type="ECO:0000313" key="13">
    <source>
        <dbReference type="Proteomes" id="UP000318995"/>
    </source>
</evidence>
<feature type="binding site" evidence="7">
    <location>
        <position position="58"/>
    </location>
    <ligand>
        <name>3-dehydroquinate</name>
        <dbReference type="ChEBI" id="CHEBI:32364"/>
    </ligand>
</feature>
<dbReference type="EMBL" id="SJPH01000001">
    <property type="protein sequence ID" value="TWT48314.1"/>
    <property type="molecule type" value="Genomic_DNA"/>
</dbReference>
<feature type="active site" description="Proton donor/acceptor" evidence="7">
    <location>
        <position position="111"/>
    </location>
</feature>
<evidence type="ECO:0000259" key="10">
    <source>
        <dbReference type="Pfam" id="PF08501"/>
    </source>
</evidence>
<keyword evidence="4 8" id="KW-0560">Oxidoreductase</keyword>
<dbReference type="GO" id="GO:0005829">
    <property type="term" value="C:cytosol"/>
    <property type="evidence" value="ECO:0007669"/>
    <property type="project" value="TreeGrafter"/>
</dbReference>
<dbReference type="UniPathway" id="UPA00053">
    <property type="reaction ID" value="UER00086"/>
</dbReference>
<dbReference type="GO" id="GO:0004764">
    <property type="term" value="F:shikimate 3-dehydrogenase (NADP+) activity"/>
    <property type="evidence" value="ECO:0007669"/>
    <property type="project" value="UniProtKB-UniRule"/>
</dbReference>
<comment type="catalytic activity">
    <reaction evidence="6 8">
        <text>shikimate + NADP(+) = 3-dehydroshikimate + NADPH + H(+)</text>
        <dbReference type="Rhea" id="RHEA:17737"/>
        <dbReference type="ChEBI" id="CHEBI:15378"/>
        <dbReference type="ChEBI" id="CHEBI:16630"/>
        <dbReference type="ChEBI" id="CHEBI:36208"/>
        <dbReference type="ChEBI" id="CHEBI:57783"/>
        <dbReference type="ChEBI" id="CHEBI:58349"/>
        <dbReference type="EC" id="1.1.1.25"/>
    </reaction>
</comment>
<comment type="function">
    <text evidence="7">Involved in the third step of the chorismate pathway, which leads to the biosynthesis of aromatic amino acids. Catalyzes the cis-dehydration of 3-dehydroquinate (DHQ) and introduces the first double bond of the aromatic ring to yield 3-dehydroshikimate.</text>
</comment>
<dbReference type="Pfam" id="PF08501">
    <property type="entry name" value="Shikimate_dh_N"/>
    <property type="match status" value="1"/>
</dbReference>
<protein>
    <recommendedName>
        <fullName evidence="7 8">Multifunctional fusion protein</fullName>
    </recommendedName>
    <domain>
        <recommendedName>
            <fullName evidence="7">3-dehydroquinate dehydratase</fullName>
            <shortName evidence="7">3-dehydroquinase</shortName>
            <ecNumber evidence="7">4.2.1.10</ecNumber>
        </recommendedName>
        <alternativeName>
            <fullName evidence="7">Type I DHQase</fullName>
        </alternativeName>
        <alternativeName>
            <fullName evidence="7">Type I dehydroquinase</fullName>
            <shortName evidence="7">DHQ1</shortName>
        </alternativeName>
    </domain>
    <domain>
        <recommendedName>
            <fullName evidence="8">Shikimate dehydrogenase (NADP(+))</fullName>
            <shortName evidence="8">SDH</shortName>
            <ecNumber evidence="8">1.1.1.25</ecNumber>
        </recommendedName>
    </domain>
</protein>
<dbReference type="GO" id="GO:0009423">
    <property type="term" value="P:chorismate biosynthetic process"/>
    <property type="evidence" value="ECO:0007669"/>
    <property type="project" value="UniProtKB-UniRule"/>
</dbReference>
<dbReference type="GO" id="GO:0019632">
    <property type="term" value="P:shikimate metabolic process"/>
    <property type="evidence" value="ECO:0007669"/>
    <property type="project" value="InterPro"/>
</dbReference>
<comment type="catalytic activity">
    <reaction evidence="7">
        <text>3-dehydroquinate = 3-dehydroshikimate + H2O</text>
        <dbReference type="Rhea" id="RHEA:21096"/>
        <dbReference type="ChEBI" id="CHEBI:15377"/>
        <dbReference type="ChEBI" id="CHEBI:16630"/>
        <dbReference type="ChEBI" id="CHEBI:32364"/>
        <dbReference type="EC" id="4.2.1.10"/>
    </reaction>
</comment>
<dbReference type="InterPro" id="IPR006151">
    <property type="entry name" value="Shikm_DH/Glu-tRNA_Rdtase"/>
</dbReference>
<evidence type="ECO:0000259" key="11">
    <source>
        <dbReference type="Pfam" id="PF18317"/>
    </source>
</evidence>
<feature type="binding site" evidence="8">
    <location>
        <begin position="349"/>
        <end position="353"/>
    </location>
    <ligand>
        <name>NADP(+)</name>
        <dbReference type="ChEBI" id="CHEBI:58349"/>
    </ligand>
</feature>
<keyword evidence="3 8" id="KW-0521">NADP</keyword>
<comment type="similarity">
    <text evidence="7">Belongs to the type-I 3-dehydroquinase family.</text>
</comment>
<keyword evidence="5 7" id="KW-0057">Aromatic amino acid biosynthesis</keyword>
<feature type="binding site" evidence="8">
    <location>
        <position position="464"/>
    </location>
    <ligand>
        <name>shikimate</name>
        <dbReference type="ChEBI" id="CHEBI:36208"/>
    </ligand>
</feature>
<feature type="binding site" evidence="8">
    <location>
        <position position="318"/>
    </location>
    <ligand>
        <name>shikimate</name>
        <dbReference type="ChEBI" id="CHEBI:36208"/>
    </ligand>
</feature>
<evidence type="ECO:0000256" key="3">
    <source>
        <dbReference type="ARBA" id="ARBA00022857"/>
    </source>
</evidence>
<dbReference type="GO" id="GO:0003855">
    <property type="term" value="F:3-dehydroquinate dehydratase activity"/>
    <property type="evidence" value="ECO:0007669"/>
    <property type="project" value="UniProtKB-UniRule"/>
</dbReference>
<dbReference type="SUPFAM" id="SSF51735">
    <property type="entry name" value="NAD(P)-binding Rossmann-fold domains"/>
    <property type="match status" value="1"/>
</dbReference>
<accession>A0A5C5WCC2</accession>
<comment type="caution">
    <text evidence="12">The sequence shown here is derived from an EMBL/GenBank/DDBJ whole genome shotgun (WGS) entry which is preliminary data.</text>
</comment>
<dbReference type="OrthoDB" id="9792692at2"/>
<dbReference type="RefSeq" id="WP_146570305.1">
    <property type="nucleotide sequence ID" value="NZ_SJPH01000001.1"/>
</dbReference>
<dbReference type="Pfam" id="PF01487">
    <property type="entry name" value="DHquinase_I"/>
    <property type="match status" value="1"/>
</dbReference>
<feature type="binding site" evidence="7">
    <location>
        <begin position="30"/>
        <end position="32"/>
    </location>
    <ligand>
        <name>3-dehydroquinate</name>
        <dbReference type="ChEBI" id="CHEBI:32364"/>
    </ligand>
</feature>
<keyword evidence="7" id="KW-0704">Schiff base</keyword>
<evidence type="ECO:0000256" key="8">
    <source>
        <dbReference type="HAMAP-Rule" id="MF_00222"/>
    </source>
</evidence>
<feature type="binding site" evidence="8">
    <location>
        <position position="436"/>
    </location>
    <ligand>
        <name>shikimate</name>
        <dbReference type="ChEBI" id="CHEBI:36208"/>
    </ligand>
</feature>
<keyword evidence="7" id="KW-0456">Lyase</keyword>
<feature type="domain" description="Shikimate dehydrogenase substrate binding N-terminal" evidence="10">
    <location>
        <begin position="223"/>
        <end position="305"/>
    </location>
</feature>
<gene>
    <name evidence="8 12" type="primary">aroE</name>
    <name evidence="7" type="synonym">aroD</name>
    <name evidence="12" type="ORF">Pla111_00770</name>
</gene>
<evidence type="ECO:0000259" key="9">
    <source>
        <dbReference type="Pfam" id="PF01488"/>
    </source>
</evidence>
<dbReference type="InterPro" id="IPR011342">
    <property type="entry name" value="Shikimate_DH"/>
</dbReference>
<dbReference type="CDD" id="cd00502">
    <property type="entry name" value="DHQase_I"/>
    <property type="match status" value="1"/>
</dbReference>
<evidence type="ECO:0000256" key="6">
    <source>
        <dbReference type="ARBA" id="ARBA00049442"/>
    </source>
</evidence>
<comment type="pathway">
    <text evidence="1 8">Metabolic intermediate biosynthesis; chorismate biosynthesis; chorismate from D-erythrose 4-phosphate and phosphoenolpyruvate: step 4/7.</text>
</comment>
<dbReference type="Proteomes" id="UP000318995">
    <property type="component" value="Unassembled WGS sequence"/>
</dbReference>
<comment type="pathway">
    <text evidence="7">Metabolic intermediate biosynthesis; chorismate biosynthesis; chorismate from D-erythrose 4-phosphate and phosphoenolpyruvate: step 3/7.</text>
</comment>
<dbReference type="SUPFAM" id="SSF51569">
    <property type="entry name" value="Aldolase"/>
    <property type="match status" value="1"/>
</dbReference>
<dbReference type="AlphaFoldDB" id="A0A5C5WCC2"/>
<feature type="domain" description="SDH C-terminal" evidence="11">
    <location>
        <begin position="457"/>
        <end position="487"/>
    </location>
</feature>
<name>A0A5C5WCC2_9BACT</name>
<dbReference type="CDD" id="cd01065">
    <property type="entry name" value="NAD_bind_Shikimate_DH"/>
    <property type="match status" value="1"/>
</dbReference>
<dbReference type="Gene3D" id="3.20.20.70">
    <property type="entry name" value="Aldolase class I"/>
    <property type="match status" value="1"/>
</dbReference>
<dbReference type="InterPro" id="IPR022893">
    <property type="entry name" value="Shikimate_DH_fam"/>
</dbReference>
<dbReference type="Pfam" id="PF18317">
    <property type="entry name" value="SDH_C"/>
    <property type="match status" value="1"/>
</dbReference>
<keyword evidence="2 7" id="KW-0028">Amino-acid biosynthesis</keyword>
<feature type="binding site" evidence="7">
    <location>
        <position position="199"/>
    </location>
    <ligand>
        <name>3-dehydroquinate</name>
        <dbReference type="ChEBI" id="CHEBI:32364"/>
    </ligand>
</feature>
<sequence>MICVSIGRSRHKHMLAEHKHLVEQGAKLVELRLDYISSRVNLQRLLADRPSPVIITVRREQDGGKFSGTEEERMMLLREAIALGVDYIDLEEDIAHKVPRYGATKRLVSYHNFRHTPENLAELHAQMATKDADVIKLATMAQHPVDNVRMLELVQSSAIPTVGMCMGDIGAPSRILGAKFGSPFTYATFHHERTLAPGQLSFQQMTEIYNYDRIGPETDVYGVIADPVGHSLSPQIHNAAFAHAGVNAVYVPFRVPADTLADFMKNAERLGVKGLSVTIPHKEAITAHLTKVTPDAKGIKAVNTVVRRGADLVGCNTDCGAAMDSLEHALGEVGANPSPLAGKRVLLLGAGGVARAIAYGLKKRGAKTTVAGRSRERAERLADEFDGRAIDWNARQSTSTDVLINCTPIGMHPNVDQSPFGKSYLKPALVVFDTVYNPESTLLVKEAREHGCTVITGVDMFVRQAALQYQLFTESAPPTQLMRETLKRAIGPVRY</sequence>
<keyword evidence="13" id="KW-1185">Reference proteome</keyword>
<comment type="function">
    <text evidence="8">Involved in the biosynthesis of the chorismate, which leads to the biosynthesis of aromatic amino acids. Catalyzes the reversible NADPH linked reduction of 3-dehydroshikimate (DHSA) to yield shikimate (SA).</text>
</comment>
<feature type="binding site" evidence="8">
    <location>
        <position position="278"/>
    </location>
    <ligand>
        <name>shikimate</name>
        <dbReference type="ChEBI" id="CHEBI:36208"/>
    </ligand>
</feature>
<comment type="caution">
    <text evidence="7">Lacks conserved residue(s) required for the propagation of feature annotation.</text>
</comment>
<feature type="binding site" evidence="8">
    <location>
        <begin position="231"/>
        <end position="233"/>
    </location>
    <ligand>
        <name>shikimate</name>
        <dbReference type="ChEBI" id="CHEBI:36208"/>
    </ligand>
</feature>
<feature type="binding site" evidence="8">
    <location>
        <position position="434"/>
    </location>
    <ligand>
        <name>NADP(+)</name>
        <dbReference type="ChEBI" id="CHEBI:58349"/>
    </ligand>
</feature>
<dbReference type="InterPro" id="IPR041121">
    <property type="entry name" value="SDH_C"/>
</dbReference>
<dbReference type="SUPFAM" id="SSF53223">
    <property type="entry name" value="Aminoacid dehydrogenase-like, N-terminal domain"/>
    <property type="match status" value="1"/>
</dbReference>
<feature type="active site" description="Proton acceptor" evidence="8">
    <location>
        <position position="282"/>
    </location>
</feature>
<dbReference type="EC" id="1.1.1.25" evidence="8"/>
<reference evidence="12 13" key="1">
    <citation type="submission" date="2019-02" db="EMBL/GenBank/DDBJ databases">
        <title>Deep-cultivation of Planctomycetes and their phenomic and genomic characterization uncovers novel biology.</title>
        <authorList>
            <person name="Wiegand S."/>
            <person name="Jogler M."/>
            <person name="Boedeker C."/>
            <person name="Pinto D."/>
            <person name="Vollmers J."/>
            <person name="Rivas-Marin E."/>
            <person name="Kohn T."/>
            <person name="Peeters S.H."/>
            <person name="Heuer A."/>
            <person name="Rast P."/>
            <person name="Oberbeckmann S."/>
            <person name="Bunk B."/>
            <person name="Jeske O."/>
            <person name="Meyerdierks A."/>
            <person name="Storesund J.E."/>
            <person name="Kallscheuer N."/>
            <person name="Luecker S."/>
            <person name="Lage O.M."/>
            <person name="Pohl T."/>
            <person name="Merkel B.J."/>
            <person name="Hornburger P."/>
            <person name="Mueller R.-W."/>
            <person name="Bruemmer F."/>
            <person name="Labrenz M."/>
            <person name="Spormann A.M."/>
            <person name="Op Den Camp H."/>
            <person name="Overmann J."/>
            <person name="Amann R."/>
            <person name="Jetten M.S.M."/>
            <person name="Mascher T."/>
            <person name="Medema M.H."/>
            <person name="Devos D.P."/>
            <person name="Kaster A.-K."/>
            <person name="Ovreas L."/>
            <person name="Rohde M."/>
            <person name="Galperin M.Y."/>
            <person name="Jogler C."/>
        </authorList>
    </citation>
    <scope>NUCLEOTIDE SEQUENCE [LARGE SCALE GENOMIC DNA]</scope>
    <source>
        <strain evidence="12 13">Pla111</strain>
    </source>
</reference>
<dbReference type="GO" id="GO:0008652">
    <property type="term" value="P:amino acid biosynthetic process"/>
    <property type="evidence" value="ECO:0007669"/>
    <property type="project" value="UniProtKB-KW"/>
</dbReference>
<feature type="binding site" evidence="7">
    <location>
        <position position="174"/>
    </location>
    <ligand>
        <name>3-dehydroquinate</name>
        <dbReference type="ChEBI" id="CHEBI:32364"/>
    </ligand>
</feature>
<dbReference type="GO" id="GO:0050661">
    <property type="term" value="F:NADP binding"/>
    <property type="evidence" value="ECO:0007669"/>
    <property type="project" value="InterPro"/>
</dbReference>
<evidence type="ECO:0000256" key="5">
    <source>
        <dbReference type="ARBA" id="ARBA00023141"/>
    </source>
</evidence>
<dbReference type="Gene3D" id="3.40.50.720">
    <property type="entry name" value="NAD(P)-binding Rossmann-like Domain"/>
    <property type="match status" value="1"/>
</dbReference>
<dbReference type="NCBIfam" id="TIGR01093">
    <property type="entry name" value="aroD"/>
    <property type="match status" value="1"/>
</dbReference>
<proteinExistence type="inferred from homology"/>
<feature type="binding site" evidence="7">
    <location>
        <position position="5"/>
    </location>
    <ligand>
        <name>3-dehydroquinate</name>
        <dbReference type="ChEBI" id="CHEBI:32364"/>
    </ligand>
</feature>
<dbReference type="Gene3D" id="3.40.50.10860">
    <property type="entry name" value="Leucine Dehydrogenase, chain A, domain 1"/>
    <property type="match status" value="1"/>
</dbReference>
<evidence type="ECO:0000256" key="7">
    <source>
        <dbReference type="HAMAP-Rule" id="MF_00214"/>
    </source>
</evidence>
<dbReference type="EC" id="4.2.1.10" evidence="7"/>
<dbReference type="InterPro" id="IPR013785">
    <property type="entry name" value="Aldolase_TIM"/>
</dbReference>
<feature type="active site" description="Schiff-base intermediate with substrate" evidence="7">
    <location>
        <position position="136"/>
    </location>
</feature>
<comment type="subunit">
    <text evidence="7">Homodimer.</text>
</comment>
<dbReference type="Pfam" id="PF01488">
    <property type="entry name" value="Shikimate_DH"/>
    <property type="match status" value="1"/>
</dbReference>
<dbReference type="InterPro" id="IPR013708">
    <property type="entry name" value="Shikimate_DH-bd_N"/>
</dbReference>
<dbReference type="NCBIfam" id="TIGR00507">
    <property type="entry name" value="aroE"/>
    <property type="match status" value="1"/>
</dbReference>
<dbReference type="PANTHER" id="PTHR21089">
    <property type="entry name" value="SHIKIMATE DEHYDROGENASE"/>
    <property type="match status" value="1"/>
</dbReference>
<feature type="binding site" evidence="8">
    <location>
        <position position="303"/>
    </location>
    <ligand>
        <name>shikimate</name>
        <dbReference type="ChEBI" id="CHEBI:36208"/>
    </ligand>
</feature>
<dbReference type="HAMAP" id="MF_00214">
    <property type="entry name" value="AroD"/>
    <property type="match status" value="1"/>
</dbReference>